<keyword evidence="4" id="KW-1185">Reference proteome</keyword>
<feature type="domain" description="Peptidase M56" evidence="2">
    <location>
        <begin position="80"/>
        <end position="276"/>
    </location>
</feature>
<feature type="transmembrane region" description="Helical" evidence="1">
    <location>
        <begin position="291"/>
        <end position="312"/>
    </location>
</feature>
<accession>A0ABY7AEQ8</accession>
<dbReference type="Pfam" id="PF05569">
    <property type="entry name" value="Peptidase_M56"/>
    <property type="match status" value="1"/>
</dbReference>
<gene>
    <name evidence="3" type="ORF">OW255_06790</name>
</gene>
<dbReference type="InterPro" id="IPR052173">
    <property type="entry name" value="Beta-lactam_resp_regulator"/>
</dbReference>
<name>A0ABY7AEQ8_9FIRM</name>
<feature type="transmembrane region" description="Helical" evidence="1">
    <location>
        <begin position="6"/>
        <end position="24"/>
    </location>
</feature>
<keyword evidence="1" id="KW-0812">Transmembrane</keyword>
<dbReference type="PANTHER" id="PTHR34978">
    <property type="entry name" value="POSSIBLE SENSOR-TRANSDUCER PROTEIN BLAR"/>
    <property type="match status" value="1"/>
</dbReference>
<keyword evidence="1" id="KW-0472">Membrane</keyword>
<dbReference type="Proteomes" id="UP001163115">
    <property type="component" value="Chromosome"/>
</dbReference>
<evidence type="ECO:0000313" key="4">
    <source>
        <dbReference type="Proteomes" id="UP001163115"/>
    </source>
</evidence>
<protein>
    <submittedName>
        <fullName evidence="3">M56 family metallopeptidase</fullName>
    </submittedName>
</protein>
<feature type="transmembrane region" description="Helical" evidence="1">
    <location>
        <begin position="82"/>
        <end position="105"/>
    </location>
</feature>
<sequence length="369" mass="42962">MSFSLILTNSMFCSLASLLILPLLKRPEILYFKKGIPIWTITLLIIGKMLIPFEFPFTYTLASKNILPTINMIGSIDLIKSIRVGSILVYIWISISALLFIFIIIKDFKLIHLLSMIPDTDNKEILYKLLNICNQKQIKHKPKVIQLDINNGPFVAGLCNLTIVLPTKLTENETNFILLHELEHCKQHHNLIKAFTELVTIIYWWNPIVWLLHRAIIRALETHADTNVLRNLNLKSSLCYLETLLNVSKRMHKNESTNLVLPFSLKDNMIEYRINMALKYKYTNKEKRISFYYLIPLVISLCFLIISFSFTFEPYNVSARKISGTFTIQPDNDYFVLRQDKLYDLYLNGKYVATITSIPEDLRNINIHK</sequence>
<dbReference type="CDD" id="cd07341">
    <property type="entry name" value="M56_BlaR1_MecR1_like"/>
    <property type="match status" value="1"/>
</dbReference>
<dbReference type="EMBL" id="CP113524">
    <property type="protein sequence ID" value="WAJ25207.1"/>
    <property type="molecule type" value="Genomic_DNA"/>
</dbReference>
<dbReference type="RefSeq" id="WP_268116098.1">
    <property type="nucleotide sequence ID" value="NZ_CP113524.1"/>
</dbReference>
<dbReference type="PANTHER" id="PTHR34978:SF3">
    <property type="entry name" value="SLR0241 PROTEIN"/>
    <property type="match status" value="1"/>
</dbReference>
<reference evidence="3" key="1">
    <citation type="submission" date="2022-11" db="EMBL/GenBank/DDBJ databases">
        <title>Lacrimispora xylanolytica sy1, complete genome.</title>
        <authorList>
            <person name="Choi S."/>
        </authorList>
    </citation>
    <scope>NUCLEOTIDE SEQUENCE</scope>
    <source>
        <strain evidence="3">Sy1</strain>
    </source>
</reference>
<organism evidence="3 4">
    <name type="scientific">Lacrimispora xylanolytica</name>
    <dbReference type="NCBI Taxonomy" id="29375"/>
    <lineage>
        <taxon>Bacteria</taxon>
        <taxon>Bacillati</taxon>
        <taxon>Bacillota</taxon>
        <taxon>Clostridia</taxon>
        <taxon>Lachnospirales</taxon>
        <taxon>Lachnospiraceae</taxon>
        <taxon>Lacrimispora</taxon>
    </lineage>
</organism>
<proteinExistence type="predicted"/>
<evidence type="ECO:0000259" key="2">
    <source>
        <dbReference type="Pfam" id="PF05569"/>
    </source>
</evidence>
<feature type="transmembrane region" description="Helical" evidence="1">
    <location>
        <begin position="36"/>
        <end position="62"/>
    </location>
</feature>
<keyword evidence="1" id="KW-1133">Transmembrane helix</keyword>
<evidence type="ECO:0000256" key="1">
    <source>
        <dbReference type="SAM" id="Phobius"/>
    </source>
</evidence>
<evidence type="ECO:0000313" key="3">
    <source>
        <dbReference type="EMBL" id="WAJ25207.1"/>
    </source>
</evidence>
<dbReference type="InterPro" id="IPR008756">
    <property type="entry name" value="Peptidase_M56"/>
</dbReference>